<accession>A0A4P8N8Q5</accession>
<name>A0A4P8N8Q5_9CAUD</name>
<organism evidence="1 2">
    <name type="scientific">Rheinheimera phage Barba21A</name>
    <dbReference type="NCBI Taxonomy" id="2849598"/>
    <lineage>
        <taxon>Viruses</taxon>
        <taxon>Duplodnaviria</taxon>
        <taxon>Heunggongvirae</taxon>
        <taxon>Uroviricota</taxon>
        <taxon>Caudoviricetes</taxon>
        <taxon>Barbavirus</taxon>
        <taxon>Barbavirus barba21A</taxon>
    </lineage>
</organism>
<evidence type="ECO:0008006" key="3">
    <source>
        <dbReference type="Google" id="ProtNLM"/>
    </source>
</evidence>
<dbReference type="InterPro" id="IPR056928">
    <property type="entry name" value="Gp77-like"/>
</dbReference>
<reference evidence="1 2" key="1">
    <citation type="submission" date="2019-03" db="EMBL/GenBank/DDBJ databases">
        <title>Genomic and seasonal variations among aquatic phages infecting the Baltic Sea Gammaproteobacteria Rheinheimera sp. bal341.</title>
        <authorList>
            <person name="Nilsson E."/>
            <person name="Li K."/>
            <person name="Fridlund J."/>
            <person name="Sulcius S."/>
            <person name="Bunse C."/>
            <person name="Karlsson C.M.G."/>
            <person name="Lindh M."/>
            <person name="Lundin D."/>
            <person name="Pinhassi J."/>
            <person name="Holmfeldt K."/>
        </authorList>
    </citation>
    <scope>NUCLEOTIDE SEQUENCE [LARGE SCALE GENOMIC DNA]</scope>
</reference>
<evidence type="ECO:0000313" key="1">
    <source>
        <dbReference type="EMBL" id="QCQ62398.1"/>
    </source>
</evidence>
<dbReference type="Pfam" id="PF23148">
    <property type="entry name" value="Gp77"/>
    <property type="match status" value="1"/>
</dbReference>
<gene>
    <name evidence="1" type="ORF">Barba21A_gp138</name>
</gene>
<protein>
    <recommendedName>
        <fullName evidence="3">Virion associated protein</fullName>
    </recommendedName>
</protein>
<dbReference type="Proteomes" id="UP000303606">
    <property type="component" value="Segment"/>
</dbReference>
<evidence type="ECO:0000313" key="2">
    <source>
        <dbReference type="Proteomes" id="UP000303606"/>
    </source>
</evidence>
<dbReference type="EMBL" id="MK719733">
    <property type="protein sequence ID" value="QCQ62398.1"/>
    <property type="molecule type" value="Genomic_DNA"/>
</dbReference>
<keyword evidence="2" id="KW-1185">Reference proteome</keyword>
<sequence>MPKDPDIADRYGFVLEDGWLDGEAITSTTFTASVESGLTVTSISLIESPQVSALFSGGNEGFWPIKIRVETATRQREFCVTLWVKQGC</sequence>
<proteinExistence type="predicted"/>